<feature type="transmembrane region" description="Helical" evidence="8">
    <location>
        <begin position="12"/>
        <end position="35"/>
    </location>
</feature>
<comment type="caution">
    <text evidence="9">The sequence shown here is derived from an EMBL/GenBank/DDBJ whole genome shotgun (WGS) entry which is preliminary data.</text>
</comment>
<keyword evidence="5" id="KW-0133">Cell shape</keyword>
<feature type="transmembrane region" description="Helical" evidence="8">
    <location>
        <begin position="65"/>
        <end position="97"/>
    </location>
</feature>
<name>A0A6P2CPP1_9LACO</name>
<evidence type="ECO:0000256" key="4">
    <source>
        <dbReference type="ARBA" id="ARBA00022692"/>
    </source>
</evidence>
<evidence type="ECO:0000256" key="1">
    <source>
        <dbReference type="ARBA" id="ARBA00004651"/>
    </source>
</evidence>
<keyword evidence="4 8" id="KW-0812">Transmembrane</keyword>
<evidence type="ECO:0000256" key="6">
    <source>
        <dbReference type="ARBA" id="ARBA00022989"/>
    </source>
</evidence>
<dbReference type="OrthoDB" id="2148512at2"/>
<keyword evidence="7 8" id="KW-0472">Membrane</keyword>
<dbReference type="Pfam" id="PF04093">
    <property type="entry name" value="MreD"/>
    <property type="match status" value="1"/>
</dbReference>
<dbReference type="EMBL" id="SDGY01000001">
    <property type="protein sequence ID" value="TYC47353.1"/>
    <property type="molecule type" value="Genomic_DNA"/>
</dbReference>
<organism evidence="9 10">
    <name type="scientific">Leuconostoc litchii</name>
    <dbReference type="NCBI Taxonomy" id="1981069"/>
    <lineage>
        <taxon>Bacteria</taxon>
        <taxon>Bacillati</taxon>
        <taxon>Bacillota</taxon>
        <taxon>Bacilli</taxon>
        <taxon>Lactobacillales</taxon>
        <taxon>Lactobacillaceae</taxon>
        <taxon>Leuconostoc</taxon>
    </lineage>
</organism>
<feature type="transmembrane region" description="Helical" evidence="8">
    <location>
        <begin position="109"/>
        <end position="129"/>
    </location>
</feature>
<accession>A0A6P2CPP1</accession>
<dbReference type="RefSeq" id="WP_148605045.1">
    <property type="nucleotide sequence ID" value="NZ_SDGY01000001.1"/>
</dbReference>
<protein>
    <submittedName>
        <fullName evidence="9">Rod shape-determining protein MreD</fullName>
    </submittedName>
</protein>
<dbReference type="GO" id="GO:0005886">
    <property type="term" value="C:plasma membrane"/>
    <property type="evidence" value="ECO:0007669"/>
    <property type="project" value="UniProtKB-SubCell"/>
</dbReference>
<dbReference type="NCBIfam" id="TIGR03426">
    <property type="entry name" value="shape_MreD"/>
    <property type="match status" value="1"/>
</dbReference>
<evidence type="ECO:0000256" key="8">
    <source>
        <dbReference type="SAM" id="Phobius"/>
    </source>
</evidence>
<proteinExistence type="inferred from homology"/>
<reference evidence="9 10" key="1">
    <citation type="submission" date="2019-01" db="EMBL/GenBank/DDBJ databases">
        <title>Leuconostoc litchii sp. nov., a novel lactic acid bacterium isolated from lychee.</title>
        <authorList>
            <person name="Wang L.-T."/>
        </authorList>
    </citation>
    <scope>NUCLEOTIDE SEQUENCE [LARGE SCALE GENOMIC DNA]</scope>
    <source>
        <strain evidence="9 10">MB7</strain>
    </source>
</reference>
<keyword evidence="3" id="KW-1003">Cell membrane</keyword>
<dbReference type="InterPro" id="IPR007227">
    <property type="entry name" value="Cell_shape_determining_MreD"/>
</dbReference>
<dbReference type="GO" id="GO:0008360">
    <property type="term" value="P:regulation of cell shape"/>
    <property type="evidence" value="ECO:0007669"/>
    <property type="project" value="UniProtKB-KW"/>
</dbReference>
<evidence type="ECO:0000313" key="9">
    <source>
        <dbReference type="EMBL" id="TYC47353.1"/>
    </source>
</evidence>
<comment type="subcellular location">
    <subcellularLocation>
        <location evidence="1">Cell membrane</location>
        <topology evidence="1">Multi-pass membrane protein</topology>
    </subcellularLocation>
</comment>
<gene>
    <name evidence="9" type="primary">mreD</name>
    <name evidence="9" type="ORF">ESZ47_04225</name>
</gene>
<evidence type="ECO:0000256" key="2">
    <source>
        <dbReference type="ARBA" id="ARBA00007776"/>
    </source>
</evidence>
<sequence length="175" mass="20118">MAFWQLTKLRVIYPVLLFLILFVDGTLMSSMGGLFTQFPWHILPTLTLGWLFLGVQFDVEKELPLWFYVVVVGVLFDMYYTGIFGTYTFAFIAAVAVMKQLRHILDERVLSGLFMYLIGLLIYLVISYVSGFVTGIANVSLTSFLLYEVLPTIVLNLTIAVVSYYPVWSFFQFLR</sequence>
<evidence type="ECO:0000313" key="10">
    <source>
        <dbReference type="Proteomes" id="UP000442244"/>
    </source>
</evidence>
<feature type="transmembrane region" description="Helical" evidence="8">
    <location>
        <begin position="149"/>
        <end position="171"/>
    </location>
</feature>
<keyword evidence="6 8" id="KW-1133">Transmembrane helix</keyword>
<evidence type="ECO:0000256" key="3">
    <source>
        <dbReference type="ARBA" id="ARBA00022475"/>
    </source>
</evidence>
<comment type="similarity">
    <text evidence="2">Belongs to the MreD family.</text>
</comment>
<dbReference type="AlphaFoldDB" id="A0A6P2CPP1"/>
<dbReference type="Proteomes" id="UP000442244">
    <property type="component" value="Unassembled WGS sequence"/>
</dbReference>
<evidence type="ECO:0000256" key="7">
    <source>
        <dbReference type="ARBA" id="ARBA00023136"/>
    </source>
</evidence>
<evidence type="ECO:0000256" key="5">
    <source>
        <dbReference type="ARBA" id="ARBA00022960"/>
    </source>
</evidence>
<keyword evidence="10" id="KW-1185">Reference proteome</keyword>